<evidence type="ECO:0000313" key="15">
    <source>
        <dbReference type="EMBL" id="MBI2679357.1"/>
    </source>
</evidence>
<keyword evidence="9" id="KW-0862">Zinc</keyword>
<dbReference type="GO" id="GO:0005886">
    <property type="term" value="C:plasma membrane"/>
    <property type="evidence" value="ECO:0007669"/>
    <property type="project" value="UniProtKB-SubCell"/>
</dbReference>
<accession>A0A932AA05</accession>
<comment type="similarity">
    <text evidence="3">Belongs to the peptidase M50B family.</text>
</comment>
<dbReference type="Proteomes" id="UP000779809">
    <property type="component" value="Unassembled WGS sequence"/>
</dbReference>
<dbReference type="AlphaFoldDB" id="A0A932AA05"/>
<keyword evidence="12 13" id="KW-0472">Membrane</keyword>
<dbReference type="InterPro" id="IPR008915">
    <property type="entry name" value="Peptidase_M50"/>
</dbReference>
<feature type="transmembrane region" description="Helical" evidence="13">
    <location>
        <begin position="96"/>
        <end position="121"/>
    </location>
</feature>
<feature type="domain" description="Peptidase M50" evidence="14">
    <location>
        <begin position="12"/>
        <end position="195"/>
    </location>
</feature>
<reference evidence="15" key="1">
    <citation type="submission" date="2020-07" db="EMBL/GenBank/DDBJ databases">
        <title>Huge and variable diversity of episymbiotic CPR bacteria and DPANN archaea in groundwater ecosystems.</title>
        <authorList>
            <person name="He C.Y."/>
            <person name="Keren R."/>
            <person name="Whittaker M."/>
            <person name="Farag I.F."/>
            <person name="Doudna J."/>
            <person name="Cate J.H.D."/>
            <person name="Banfield J.F."/>
        </authorList>
    </citation>
    <scope>NUCLEOTIDE SEQUENCE</scope>
    <source>
        <strain evidence="15">NC_groundwater_580_Pr5_B-0.1um_64_19</strain>
    </source>
</reference>
<evidence type="ECO:0000259" key="14">
    <source>
        <dbReference type="Pfam" id="PF02163"/>
    </source>
</evidence>
<evidence type="ECO:0000313" key="16">
    <source>
        <dbReference type="Proteomes" id="UP000779809"/>
    </source>
</evidence>
<evidence type="ECO:0000256" key="12">
    <source>
        <dbReference type="ARBA" id="ARBA00023136"/>
    </source>
</evidence>
<dbReference type="GO" id="GO:0008237">
    <property type="term" value="F:metallopeptidase activity"/>
    <property type="evidence" value="ECO:0007669"/>
    <property type="project" value="UniProtKB-KW"/>
</dbReference>
<dbReference type="PANTHER" id="PTHR35864:SF1">
    <property type="entry name" value="ZINC METALLOPROTEASE YWHC-RELATED"/>
    <property type="match status" value="1"/>
</dbReference>
<protein>
    <submittedName>
        <fullName evidence="15">Site-2 protease family protein</fullName>
    </submittedName>
</protein>
<keyword evidence="8" id="KW-0378">Hydrolase</keyword>
<feature type="transmembrane region" description="Helical" evidence="13">
    <location>
        <begin position="51"/>
        <end position="75"/>
    </location>
</feature>
<evidence type="ECO:0000256" key="6">
    <source>
        <dbReference type="ARBA" id="ARBA00022692"/>
    </source>
</evidence>
<proteinExistence type="inferred from homology"/>
<keyword evidence="6 13" id="KW-0812">Transmembrane</keyword>
<feature type="transmembrane region" description="Helical" evidence="13">
    <location>
        <begin position="149"/>
        <end position="173"/>
    </location>
</feature>
<dbReference type="GO" id="GO:0046872">
    <property type="term" value="F:metal ion binding"/>
    <property type="evidence" value="ECO:0007669"/>
    <property type="project" value="UniProtKB-KW"/>
</dbReference>
<dbReference type="PANTHER" id="PTHR35864">
    <property type="entry name" value="ZINC METALLOPROTEASE MJ0611-RELATED"/>
    <property type="match status" value="1"/>
</dbReference>
<dbReference type="GO" id="GO:0006508">
    <property type="term" value="P:proteolysis"/>
    <property type="evidence" value="ECO:0007669"/>
    <property type="project" value="UniProtKB-KW"/>
</dbReference>
<evidence type="ECO:0000256" key="10">
    <source>
        <dbReference type="ARBA" id="ARBA00022989"/>
    </source>
</evidence>
<evidence type="ECO:0000256" key="11">
    <source>
        <dbReference type="ARBA" id="ARBA00023049"/>
    </source>
</evidence>
<keyword evidence="11" id="KW-0482">Metalloprotease</keyword>
<comment type="cofactor">
    <cofactor evidence="1">
        <name>Zn(2+)</name>
        <dbReference type="ChEBI" id="CHEBI:29105"/>
    </cofactor>
</comment>
<keyword evidence="4" id="KW-1003">Cell membrane</keyword>
<evidence type="ECO:0000256" key="9">
    <source>
        <dbReference type="ARBA" id="ARBA00022833"/>
    </source>
</evidence>
<keyword evidence="7" id="KW-0479">Metal-binding</keyword>
<sequence length="235" mass="25172">MDLHSLDIFMKVAVFLLAISVHESAHAWTAGRYGDPTATLLGRVSLNPIRHIDPVGTVLLPAIGIISGFGAFGWAKPTPVDPRNFKEPMKADIMTSVAGPASNFILVAIAFGIAAAILAIAPAGHDNLVLAVEQMFQKESVSVPGGLSVLFPVMLFLMEMIFINVLLGIFNLVPLPPLDGSHVVRHVMPEEMRKAYDTIGMIGLFAFVIWGGRILGMLISPVLGILFGMLGRIHG</sequence>
<evidence type="ECO:0000256" key="3">
    <source>
        <dbReference type="ARBA" id="ARBA00007931"/>
    </source>
</evidence>
<evidence type="ECO:0000256" key="8">
    <source>
        <dbReference type="ARBA" id="ARBA00022801"/>
    </source>
</evidence>
<evidence type="ECO:0000256" key="7">
    <source>
        <dbReference type="ARBA" id="ARBA00022723"/>
    </source>
</evidence>
<dbReference type="CDD" id="cd06158">
    <property type="entry name" value="S2P-M50_like_1"/>
    <property type="match status" value="1"/>
</dbReference>
<evidence type="ECO:0000256" key="5">
    <source>
        <dbReference type="ARBA" id="ARBA00022670"/>
    </source>
</evidence>
<evidence type="ECO:0000256" key="4">
    <source>
        <dbReference type="ARBA" id="ARBA00022475"/>
    </source>
</evidence>
<dbReference type="EMBL" id="JACPNR010000014">
    <property type="protein sequence ID" value="MBI2679357.1"/>
    <property type="molecule type" value="Genomic_DNA"/>
</dbReference>
<dbReference type="Pfam" id="PF02163">
    <property type="entry name" value="Peptidase_M50"/>
    <property type="match status" value="1"/>
</dbReference>
<comment type="caution">
    <text evidence="15">The sequence shown here is derived from an EMBL/GenBank/DDBJ whole genome shotgun (WGS) entry which is preliminary data.</text>
</comment>
<dbReference type="InterPro" id="IPR052348">
    <property type="entry name" value="Metallopeptidase_M50B"/>
</dbReference>
<name>A0A932AA05_9BACT</name>
<organism evidence="15 16">
    <name type="scientific">Candidatus Korobacter versatilis</name>
    <dbReference type="NCBI Taxonomy" id="658062"/>
    <lineage>
        <taxon>Bacteria</taxon>
        <taxon>Pseudomonadati</taxon>
        <taxon>Acidobacteriota</taxon>
        <taxon>Terriglobia</taxon>
        <taxon>Terriglobales</taxon>
        <taxon>Candidatus Korobacteraceae</taxon>
        <taxon>Candidatus Korobacter</taxon>
    </lineage>
</organism>
<evidence type="ECO:0000256" key="13">
    <source>
        <dbReference type="SAM" id="Phobius"/>
    </source>
</evidence>
<comment type="subcellular location">
    <subcellularLocation>
        <location evidence="2">Cell membrane</location>
        <topology evidence="2">Multi-pass membrane protein</topology>
    </subcellularLocation>
</comment>
<evidence type="ECO:0000256" key="1">
    <source>
        <dbReference type="ARBA" id="ARBA00001947"/>
    </source>
</evidence>
<gene>
    <name evidence="15" type="ORF">HYX28_11300</name>
</gene>
<dbReference type="InterPro" id="IPR044537">
    <property type="entry name" value="Rip2-like"/>
</dbReference>
<evidence type="ECO:0000256" key="2">
    <source>
        <dbReference type="ARBA" id="ARBA00004651"/>
    </source>
</evidence>
<keyword evidence="10 13" id="KW-1133">Transmembrane helix</keyword>
<keyword evidence="5 15" id="KW-0645">Protease</keyword>